<gene>
    <name evidence="7" type="ORF">GCM10008908_07850</name>
</gene>
<keyword evidence="3 6" id="KW-0812">Transmembrane</keyword>
<evidence type="ECO:0000256" key="5">
    <source>
        <dbReference type="ARBA" id="ARBA00023136"/>
    </source>
</evidence>
<feature type="transmembrane region" description="Helical" evidence="6">
    <location>
        <begin position="12"/>
        <end position="34"/>
    </location>
</feature>
<name>A0ABN1KJ58_CLOSU</name>
<feature type="transmembrane region" description="Helical" evidence="6">
    <location>
        <begin position="108"/>
        <end position="128"/>
    </location>
</feature>
<dbReference type="EMBL" id="BAAACI010000001">
    <property type="protein sequence ID" value="GAA0768045.1"/>
    <property type="molecule type" value="Genomic_DNA"/>
</dbReference>
<keyword evidence="8" id="KW-1185">Reference proteome</keyword>
<keyword evidence="5 6" id="KW-0472">Membrane</keyword>
<feature type="transmembrane region" description="Helical" evidence="6">
    <location>
        <begin position="231"/>
        <end position="248"/>
    </location>
</feature>
<feature type="transmembrane region" description="Helical" evidence="6">
    <location>
        <begin position="286"/>
        <end position="312"/>
    </location>
</feature>
<evidence type="ECO:0000313" key="7">
    <source>
        <dbReference type="EMBL" id="GAA0768045.1"/>
    </source>
</evidence>
<feature type="transmembrane region" description="Helical" evidence="6">
    <location>
        <begin position="409"/>
        <end position="427"/>
    </location>
</feature>
<feature type="transmembrane region" description="Helical" evidence="6">
    <location>
        <begin position="352"/>
        <end position="371"/>
    </location>
</feature>
<evidence type="ECO:0000313" key="8">
    <source>
        <dbReference type="Proteomes" id="UP001501047"/>
    </source>
</evidence>
<protein>
    <submittedName>
        <fullName evidence="7">Oligosaccharide flippase family protein</fullName>
    </submittedName>
</protein>
<feature type="transmembrane region" description="Helical" evidence="6">
    <location>
        <begin position="377"/>
        <end position="397"/>
    </location>
</feature>
<dbReference type="InterPro" id="IPR002797">
    <property type="entry name" value="Polysacc_synth"/>
</dbReference>
<organism evidence="7 8">
    <name type="scientific">Clostridium subterminale</name>
    <dbReference type="NCBI Taxonomy" id="1550"/>
    <lineage>
        <taxon>Bacteria</taxon>
        <taxon>Bacillati</taxon>
        <taxon>Bacillota</taxon>
        <taxon>Clostridia</taxon>
        <taxon>Eubacteriales</taxon>
        <taxon>Clostridiaceae</taxon>
        <taxon>Clostridium</taxon>
    </lineage>
</organism>
<evidence type="ECO:0000256" key="3">
    <source>
        <dbReference type="ARBA" id="ARBA00022692"/>
    </source>
</evidence>
<feature type="transmembrane region" description="Helical" evidence="6">
    <location>
        <begin position="79"/>
        <end position="102"/>
    </location>
</feature>
<dbReference type="Pfam" id="PF01943">
    <property type="entry name" value="Polysacc_synt"/>
    <property type="match status" value="1"/>
</dbReference>
<feature type="transmembrane region" description="Helical" evidence="6">
    <location>
        <begin position="140"/>
        <end position="163"/>
    </location>
</feature>
<evidence type="ECO:0000256" key="4">
    <source>
        <dbReference type="ARBA" id="ARBA00022989"/>
    </source>
</evidence>
<feature type="transmembrane region" description="Helical" evidence="6">
    <location>
        <begin position="46"/>
        <end position="67"/>
    </location>
</feature>
<keyword evidence="2" id="KW-1003">Cell membrane</keyword>
<dbReference type="PANTHER" id="PTHR30250">
    <property type="entry name" value="PST FAMILY PREDICTED COLANIC ACID TRANSPORTER"/>
    <property type="match status" value="1"/>
</dbReference>
<evidence type="ECO:0000256" key="1">
    <source>
        <dbReference type="ARBA" id="ARBA00004651"/>
    </source>
</evidence>
<keyword evidence="4 6" id="KW-1133">Transmembrane helix</keyword>
<feature type="transmembrane region" description="Helical" evidence="6">
    <location>
        <begin position="433"/>
        <end position="448"/>
    </location>
</feature>
<dbReference type="InterPro" id="IPR050833">
    <property type="entry name" value="Poly_Biosynth_Transport"/>
</dbReference>
<dbReference type="PANTHER" id="PTHR30250:SF11">
    <property type="entry name" value="O-ANTIGEN TRANSPORTER-RELATED"/>
    <property type="match status" value="1"/>
</dbReference>
<proteinExistence type="predicted"/>
<accession>A0ABN1KJ58</accession>
<dbReference type="RefSeq" id="WP_343823821.1">
    <property type="nucleotide sequence ID" value="NZ_BAAACI010000001.1"/>
</dbReference>
<evidence type="ECO:0000256" key="6">
    <source>
        <dbReference type="SAM" id="Phobius"/>
    </source>
</evidence>
<feature type="transmembrane region" description="Helical" evidence="6">
    <location>
        <begin position="204"/>
        <end position="225"/>
    </location>
</feature>
<feature type="transmembrane region" description="Helical" evidence="6">
    <location>
        <begin position="318"/>
        <end position="340"/>
    </location>
</feature>
<evidence type="ECO:0000256" key="2">
    <source>
        <dbReference type="ARBA" id="ARBA00022475"/>
    </source>
</evidence>
<reference evidence="7 8" key="1">
    <citation type="journal article" date="2019" name="Int. J. Syst. Evol. Microbiol.">
        <title>The Global Catalogue of Microorganisms (GCM) 10K type strain sequencing project: providing services to taxonomists for standard genome sequencing and annotation.</title>
        <authorList>
            <consortium name="The Broad Institute Genomics Platform"/>
            <consortium name="The Broad Institute Genome Sequencing Center for Infectious Disease"/>
            <person name="Wu L."/>
            <person name="Ma J."/>
        </authorList>
    </citation>
    <scope>NUCLEOTIDE SEQUENCE [LARGE SCALE GENOMIC DNA]</scope>
    <source>
        <strain evidence="7 8">JCM 1417</strain>
    </source>
</reference>
<comment type="subcellular location">
    <subcellularLocation>
        <location evidence="1">Cell membrane</location>
        <topology evidence="1">Multi-pass membrane protein</topology>
    </subcellularLocation>
</comment>
<dbReference type="Proteomes" id="UP001501047">
    <property type="component" value="Unassembled WGS sequence"/>
</dbReference>
<feature type="transmembrane region" description="Helical" evidence="6">
    <location>
        <begin position="169"/>
        <end position="192"/>
    </location>
</feature>
<sequence length="463" mass="52147">MTRSKSLIKNTAVFAIGNLCSYVIMAIMVSLYTYVLSTQEYGSVDIVIQLVSLTIPIFTLGISDAVFRFSMDKNYEVESVLTSSLVVLCFGLFLSFITMPLILGKTDISKYTIYFLIILFIQSVSVLVKQFTKSIEKVRLYAVGGIINSFCQLVFNLIFLYVFKLNIQGYFLAIFFAYLIELLFLIINIKIWKYMSIKKININLVKHMTLFSLPLIPNTIMWWIVGVSDRFIIASWLGISATGLYAVASKIPSILNSGLKVFFQAWQISAIKELNSNDKDEYQSKVFNFLACVLFLTVSIIVVFCKIILKVWVAPEFFGAWMVIPILLISIIFDSLQAFLGTNYIANKNTMGAFLSSLTGALINIIINIFLIPHIGIAAAAISTAISYIAIFLIRYYGTKRYVKINIDVKKFSLSLSIILGQIILIYSSDSTINLIAFVGCIIMILVYKKEIFSILKLALKNK</sequence>
<comment type="caution">
    <text evidence="7">The sequence shown here is derived from an EMBL/GenBank/DDBJ whole genome shotgun (WGS) entry which is preliminary data.</text>
</comment>